<gene>
    <name evidence="2" type="ORF">NCTC13635_01434</name>
</gene>
<reference evidence="2 3" key="1">
    <citation type="submission" date="2018-12" db="EMBL/GenBank/DDBJ databases">
        <authorList>
            <consortium name="Pathogen Informatics"/>
        </authorList>
    </citation>
    <scope>NUCLEOTIDE SEQUENCE [LARGE SCALE GENOMIC DNA]</scope>
    <source>
        <strain evidence="2 3">NCTC13635</strain>
    </source>
</reference>
<feature type="chain" id="PRO_5019127449" evidence="1">
    <location>
        <begin position="24"/>
        <end position="56"/>
    </location>
</feature>
<dbReference type="AlphaFoldDB" id="A0A447RL65"/>
<organism evidence="2 3">
    <name type="scientific">Klebsiella pneumoniae</name>
    <dbReference type="NCBI Taxonomy" id="573"/>
    <lineage>
        <taxon>Bacteria</taxon>
        <taxon>Pseudomonadati</taxon>
        <taxon>Pseudomonadota</taxon>
        <taxon>Gammaproteobacteria</taxon>
        <taxon>Enterobacterales</taxon>
        <taxon>Enterobacteriaceae</taxon>
        <taxon>Klebsiella/Raoultella group</taxon>
        <taxon>Klebsiella</taxon>
        <taxon>Klebsiella pneumoniae complex</taxon>
    </lineage>
</organism>
<protein>
    <submittedName>
        <fullName evidence="2">Glycine betaine/choline ABC transporter membrane protein</fullName>
    </submittedName>
</protein>
<proteinExistence type="predicted"/>
<sequence>MKMATTWSGALALAALISLPLQAAEPVKVGSKIDTEGALLGNMIPAGAGKPRRKND</sequence>
<dbReference type="EMBL" id="LR134162">
    <property type="protein sequence ID" value="VEB00611.1"/>
    <property type="molecule type" value="Genomic_DNA"/>
</dbReference>
<evidence type="ECO:0000313" key="2">
    <source>
        <dbReference type="EMBL" id="VEB00611.1"/>
    </source>
</evidence>
<dbReference type="Proteomes" id="UP000282433">
    <property type="component" value="Chromosome"/>
</dbReference>
<keyword evidence="1" id="KW-0732">Signal</keyword>
<feature type="signal peptide" evidence="1">
    <location>
        <begin position="1"/>
        <end position="23"/>
    </location>
</feature>
<name>A0A447RL65_KLEPN</name>
<evidence type="ECO:0000313" key="3">
    <source>
        <dbReference type="Proteomes" id="UP000282433"/>
    </source>
</evidence>
<accession>A0A447RL65</accession>
<evidence type="ECO:0000256" key="1">
    <source>
        <dbReference type="SAM" id="SignalP"/>
    </source>
</evidence>